<dbReference type="Pfam" id="PF03966">
    <property type="entry name" value="Trm112p"/>
    <property type="match status" value="1"/>
</dbReference>
<reference evidence="2 3" key="1">
    <citation type="submission" date="2018-11" db="EMBL/GenBank/DDBJ databases">
        <title>Genomic Encyclopedia of Type Strains, Phase IV (KMG-IV): sequencing the most valuable type-strain genomes for metagenomic binning, comparative biology and taxonomic classification.</title>
        <authorList>
            <person name="Goeker M."/>
        </authorList>
    </citation>
    <scope>NUCLEOTIDE SEQUENCE [LARGE SCALE GENOMIC DNA]</scope>
    <source>
        <strain evidence="2 3">DSM 5900</strain>
    </source>
</reference>
<dbReference type="InterPro" id="IPR005651">
    <property type="entry name" value="Trm112-like"/>
</dbReference>
<dbReference type="Gene3D" id="2.20.25.10">
    <property type="match status" value="1"/>
</dbReference>
<dbReference type="FunFam" id="2.20.25.10:FF:000002">
    <property type="entry name" value="UPF0434 protein YcaR"/>
    <property type="match status" value="1"/>
</dbReference>
<sequence>MTEPRPSVDPKLLEILVCPLTKNALEYDPVRQELVSRHAGLAYPIRDGIPIMLVEEARQMDEAESGHAGQG</sequence>
<dbReference type="GO" id="GO:0005829">
    <property type="term" value="C:cytosol"/>
    <property type="evidence" value="ECO:0007669"/>
    <property type="project" value="TreeGrafter"/>
</dbReference>
<proteinExistence type="inferred from homology"/>
<accession>A0A3N1KR12</accession>
<comment type="similarity">
    <text evidence="1">Belongs to the UPF0434 family.</text>
</comment>
<protein>
    <recommendedName>
        <fullName evidence="1">UPF0434 protein EDC65_3613</fullName>
    </recommendedName>
</protein>
<dbReference type="AlphaFoldDB" id="A0A3N1KR12"/>
<evidence type="ECO:0000313" key="2">
    <source>
        <dbReference type="EMBL" id="ROP84263.1"/>
    </source>
</evidence>
<dbReference type="EMBL" id="RJKX01000015">
    <property type="protein sequence ID" value="ROP84263.1"/>
    <property type="molecule type" value="Genomic_DNA"/>
</dbReference>
<evidence type="ECO:0000256" key="1">
    <source>
        <dbReference type="HAMAP-Rule" id="MF_01187"/>
    </source>
</evidence>
<dbReference type="OrthoDB" id="9812205at2"/>
<dbReference type="Proteomes" id="UP000278222">
    <property type="component" value="Unassembled WGS sequence"/>
</dbReference>
<dbReference type="SUPFAM" id="SSF158997">
    <property type="entry name" value="Trm112p-like"/>
    <property type="match status" value="1"/>
</dbReference>
<dbReference type="HAMAP" id="MF_01187">
    <property type="entry name" value="UPF0434"/>
    <property type="match status" value="1"/>
</dbReference>
<keyword evidence="3" id="KW-1185">Reference proteome</keyword>
<organism evidence="2 3">
    <name type="scientific">Stella humosa</name>
    <dbReference type="NCBI Taxonomy" id="94"/>
    <lineage>
        <taxon>Bacteria</taxon>
        <taxon>Pseudomonadati</taxon>
        <taxon>Pseudomonadota</taxon>
        <taxon>Alphaproteobacteria</taxon>
        <taxon>Rhodospirillales</taxon>
        <taxon>Stellaceae</taxon>
        <taxon>Stella</taxon>
    </lineage>
</organism>
<dbReference type="PANTHER" id="PTHR33505">
    <property type="entry name" value="ZGC:162634"/>
    <property type="match status" value="1"/>
</dbReference>
<dbReference type="RefSeq" id="WP_123692052.1">
    <property type="nucleotide sequence ID" value="NZ_AP019700.1"/>
</dbReference>
<name>A0A3N1KR12_9PROT</name>
<dbReference type="PANTHER" id="PTHR33505:SF4">
    <property type="entry name" value="PROTEIN PREY, MITOCHONDRIAL"/>
    <property type="match status" value="1"/>
</dbReference>
<gene>
    <name evidence="2" type="ORF">EDC65_3613</name>
</gene>
<evidence type="ECO:0000313" key="3">
    <source>
        <dbReference type="Proteomes" id="UP000278222"/>
    </source>
</evidence>
<comment type="caution">
    <text evidence="2">The sequence shown here is derived from an EMBL/GenBank/DDBJ whole genome shotgun (WGS) entry which is preliminary data.</text>
</comment>